<organism evidence="2">
    <name type="scientific">Volvox carteri f. nagariensis</name>
    <dbReference type="NCBI Taxonomy" id="3068"/>
    <lineage>
        <taxon>Eukaryota</taxon>
        <taxon>Viridiplantae</taxon>
        <taxon>Chlorophyta</taxon>
        <taxon>core chlorophytes</taxon>
        <taxon>Chlorophyceae</taxon>
        <taxon>CS clade</taxon>
        <taxon>Chlamydomonadales</taxon>
        <taxon>Volvocaceae</taxon>
        <taxon>Volvox</taxon>
    </lineage>
</organism>
<evidence type="ECO:0000313" key="2">
    <source>
        <dbReference type="Proteomes" id="UP000001058"/>
    </source>
</evidence>
<dbReference type="InterPro" id="IPR052980">
    <property type="entry name" value="Crinkler_effector"/>
</dbReference>
<gene>
    <name evidence="1" type="ORF">VOLCADRAFT_90795</name>
</gene>
<accession>D8TV27</accession>
<evidence type="ECO:0000313" key="1">
    <source>
        <dbReference type="EMBL" id="EFJ48629.1"/>
    </source>
</evidence>
<dbReference type="InParanoid" id="D8TV27"/>
<name>D8TV27_VOLCA</name>
<sequence length="139" mass="15242">MEMQLLAQQNLLLEVVLRNGPSTTSEDATRFVATLRTMAVPAAGDLLTVGSGDMTFLLHSPSCQLYVRKCYPDLVKAIFESTETRFVVTGTPGIGKSYFFYYMLLQLLHSPSPPPFILWEHFGKPDVVIPLDVGGGCGT</sequence>
<dbReference type="PANTHER" id="PTHR33129:SF1">
    <property type="entry name" value="ATP-BINDING PROTEIN"/>
    <property type="match status" value="1"/>
</dbReference>
<dbReference type="OrthoDB" id="2161535at2759"/>
<proteinExistence type="predicted"/>
<dbReference type="EMBL" id="GL378339">
    <property type="protein sequence ID" value="EFJ48629.1"/>
    <property type="molecule type" value="Genomic_DNA"/>
</dbReference>
<dbReference type="RefSeq" id="XP_002950428.1">
    <property type="nucleotide sequence ID" value="XM_002950382.1"/>
</dbReference>
<dbReference type="GeneID" id="9616713"/>
<dbReference type="PANTHER" id="PTHR33129">
    <property type="entry name" value="PROTEIN KINASE DOMAIN-CONTAINING PROTEIN-RELATED"/>
    <property type="match status" value="1"/>
</dbReference>
<dbReference type="AlphaFoldDB" id="D8TV27"/>
<keyword evidence="2" id="KW-1185">Reference proteome</keyword>
<protein>
    <submittedName>
        <fullName evidence="1">Uncharacterized protein</fullName>
    </submittedName>
</protein>
<dbReference type="KEGG" id="vcn:VOLCADRAFT_90795"/>
<dbReference type="Proteomes" id="UP000001058">
    <property type="component" value="Unassembled WGS sequence"/>
</dbReference>
<reference evidence="1 2" key="1">
    <citation type="journal article" date="2010" name="Science">
        <title>Genomic analysis of organismal complexity in the multicellular green alga Volvox carteri.</title>
        <authorList>
            <person name="Prochnik S.E."/>
            <person name="Umen J."/>
            <person name="Nedelcu A.M."/>
            <person name="Hallmann A."/>
            <person name="Miller S.M."/>
            <person name="Nishii I."/>
            <person name="Ferris P."/>
            <person name="Kuo A."/>
            <person name="Mitros T."/>
            <person name="Fritz-Laylin L.K."/>
            <person name="Hellsten U."/>
            <person name="Chapman J."/>
            <person name="Simakov O."/>
            <person name="Rensing S.A."/>
            <person name="Terry A."/>
            <person name="Pangilinan J."/>
            <person name="Kapitonov V."/>
            <person name="Jurka J."/>
            <person name="Salamov A."/>
            <person name="Shapiro H."/>
            <person name="Schmutz J."/>
            <person name="Grimwood J."/>
            <person name="Lindquist E."/>
            <person name="Lucas S."/>
            <person name="Grigoriev I.V."/>
            <person name="Schmitt R."/>
            <person name="Kirk D."/>
            <person name="Rokhsar D.S."/>
        </authorList>
    </citation>
    <scope>NUCLEOTIDE SEQUENCE [LARGE SCALE GENOMIC DNA]</scope>
    <source>
        <strain evidence="2">f. Nagariensis / Eve</strain>
    </source>
</reference>